<reference evidence="1 2" key="1">
    <citation type="journal article" date="2012" name="J. Bacteriol.">
        <title>Draft genome of Streptomyces tsukubaensis NRRL 18488, the producer of the clinically important immunosuppressant tacrolimus (FK506).</title>
        <authorList>
            <person name="Barreiro C."/>
            <person name="Prieto C."/>
            <person name="Sola-Landa A."/>
            <person name="Solera E."/>
            <person name="Martinez-Castro M."/>
            <person name="Perez-Redondo R."/>
            <person name="Garcia-Estrada C."/>
            <person name="Aparicio J.F."/>
            <person name="Fernandez-Martinez L.T."/>
            <person name="Santos-Aberturas J."/>
            <person name="Salehi-Najafabadi Z."/>
            <person name="Rodriguez-Garcia A."/>
            <person name="Tauch A."/>
            <person name="Martin J.F."/>
        </authorList>
    </citation>
    <scope>NUCLEOTIDE SEQUENCE [LARGE SCALE GENOMIC DNA]</scope>
    <source>
        <strain evidence="2">DSM 42081 / NBRC 108919 / NRRL 18488 / 9993</strain>
    </source>
</reference>
<sequence>MHEPTPYKITTLPPHTIRQGPIQPLPLPPGVALVTLPDGARTLAYTHAAPPQPVPVTAPQPIPAWARTTALLAPTLGGGIGAAGVGLSYAAPGLIAMTHALWSAAALLVAATVAVPVIARGTRRTSGGGGGTTTHIHQQITATGIFGKANGTIHH</sequence>
<evidence type="ECO:0000313" key="1">
    <source>
        <dbReference type="EMBL" id="QKM68088.1"/>
    </source>
</evidence>
<dbReference type="Proteomes" id="UP000005940">
    <property type="component" value="Chromosome"/>
</dbReference>
<keyword evidence="2" id="KW-1185">Reference proteome</keyword>
<gene>
    <name evidence="1" type="ORF">STSU_013760</name>
</gene>
<accession>I2N485</accession>
<proteinExistence type="predicted"/>
<evidence type="ECO:0000313" key="2">
    <source>
        <dbReference type="Proteomes" id="UP000005940"/>
    </source>
</evidence>
<name>I2N485_STRT9</name>
<organism evidence="1 2">
    <name type="scientific">Streptomyces tsukubensis (strain DSM 42081 / NBRC 108919 / NRRL 18488 / 9993)</name>
    <dbReference type="NCBI Taxonomy" id="1114943"/>
    <lineage>
        <taxon>Bacteria</taxon>
        <taxon>Bacillati</taxon>
        <taxon>Actinomycetota</taxon>
        <taxon>Actinomycetes</taxon>
        <taxon>Kitasatosporales</taxon>
        <taxon>Streptomycetaceae</taxon>
        <taxon>Streptomyces</taxon>
    </lineage>
</organism>
<dbReference type="RefSeq" id="WP_006347289.1">
    <property type="nucleotide sequence ID" value="NZ_CP029159.1"/>
</dbReference>
<protein>
    <submittedName>
        <fullName evidence="1">Uncharacterized protein</fullName>
    </submittedName>
</protein>
<dbReference type="AlphaFoldDB" id="I2N485"/>
<dbReference type="EMBL" id="CP029159">
    <property type="protein sequence ID" value="QKM68088.1"/>
    <property type="molecule type" value="Genomic_DNA"/>
</dbReference>